<proteinExistence type="predicted"/>
<keyword evidence="1" id="KW-0732">Signal</keyword>
<dbReference type="Gene3D" id="1.20.1270.180">
    <property type="match status" value="1"/>
</dbReference>
<dbReference type="EMBL" id="BBMZ01000015">
    <property type="protein sequence ID" value="GAL59241.1"/>
    <property type="molecule type" value="Genomic_DNA"/>
</dbReference>
<organism evidence="3 4">
    <name type="scientific">Pseudescherichia vulneris NBRC 102420</name>
    <dbReference type="NCBI Taxonomy" id="1115515"/>
    <lineage>
        <taxon>Bacteria</taxon>
        <taxon>Pseudomonadati</taxon>
        <taxon>Pseudomonadota</taxon>
        <taxon>Gammaproteobacteria</taxon>
        <taxon>Enterobacterales</taxon>
        <taxon>Enterobacteriaceae</taxon>
        <taxon>Pseudescherichia</taxon>
    </lineage>
</organism>
<evidence type="ECO:0000256" key="1">
    <source>
        <dbReference type="SAM" id="SignalP"/>
    </source>
</evidence>
<name>A0A090V348_PSEVU</name>
<gene>
    <name evidence="3" type="ORF">EV102420_15_01380</name>
</gene>
<reference evidence="3 4" key="1">
    <citation type="submission" date="2014-09" db="EMBL/GenBank/DDBJ databases">
        <title>Whole genome shotgun sequence of Escherichia vulneris NBRC 102420.</title>
        <authorList>
            <person name="Yoshida Y."/>
            <person name="Hosoyama A."/>
            <person name="Tsuchikane K."/>
            <person name="Ohji S."/>
            <person name="Ichikawa N."/>
            <person name="Kimura A."/>
            <person name="Yamazoe A."/>
            <person name="Ezaki T."/>
            <person name="Fujita N."/>
        </authorList>
    </citation>
    <scope>NUCLEOTIDE SEQUENCE [LARGE SCALE GENOMIC DNA]</scope>
    <source>
        <strain evidence="3 4">NBRC 102420</strain>
    </source>
</reference>
<feature type="signal peptide" evidence="1">
    <location>
        <begin position="1"/>
        <end position="21"/>
    </location>
</feature>
<feature type="domain" description="Lysozyme inhibitor LprI-like N-terminal" evidence="2">
    <location>
        <begin position="36"/>
        <end position="150"/>
    </location>
</feature>
<dbReference type="Proteomes" id="UP000029462">
    <property type="component" value="Unassembled WGS sequence"/>
</dbReference>
<dbReference type="eggNOG" id="ENOG502ZN6V">
    <property type="taxonomic scope" value="Bacteria"/>
</dbReference>
<dbReference type="OrthoDB" id="6566378at2"/>
<dbReference type="InterPro" id="IPR009739">
    <property type="entry name" value="LprI-like_N"/>
</dbReference>
<sequence length="156" mass="17870">MFFIRKKLLVILLLTAQPLFAAGIEEMLTGPESEFCQSKRSGNDDLSTYIDCLKDEESEVDKAMKAAFDRSLATVQSDDWLLPNVDYENSNSDIVKQNKEAFISNQKNWQKESAQFCELATSRISASAPLYPVLLIQCRINMKKRRIEELNYFSVE</sequence>
<evidence type="ECO:0000313" key="3">
    <source>
        <dbReference type="EMBL" id="GAL59241.1"/>
    </source>
</evidence>
<dbReference type="RefSeq" id="WP_052512369.1">
    <property type="nucleotide sequence ID" value="NZ_BBMZ01000015.1"/>
</dbReference>
<evidence type="ECO:0000313" key="4">
    <source>
        <dbReference type="Proteomes" id="UP000029462"/>
    </source>
</evidence>
<dbReference type="AlphaFoldDB" id="A0A090V348"/>
<accession>A0A090V348</accession>
<keyword evidence="4" id="KW-1185">Reference proteome</keyword>
<dbReference type="Pfam" id="PF07007">
    <property type="entry name" value="LprI"/>
    <property type="match status" value="1"/>
</dbReference>
<comment type="caution">
    <text evidence="3">The sequence shown here is derived from an EMBL/GenBank/DDBJ whole genome shotgun (WGS) entry which is preliminary data.</text>
</comment>
<evidence type="ECO:0000259" key="2">
    <source>
        <dbReference type="Pfam" id="PF07007"/>
    </source>
</evidence>
<feature type="chain" id="PRO_5001865312" description="Lysozyme inhibitor LprI-like N-terminal domain-containing protein" evidence="1">
    <location>
        <begin position="22"/>
        <end position="156"/>
    </location>
</feature>
<protein>
    <recommendedName>
        <fullName evidence="2">Lysozyme inhibitor LprI-like N-terminal domain-containing protein</fullName>
    </recommendedName>
</protein>